<feature type="binding site" evidence="6">
    <location>
        <position position="281"/>
    </location>
    <ligand>
        <name>substrate</name>
    </ligand>
</feature>
<dbReference type="NCBIfam" id="TIGR00857">
    <property type="entry name" value="pyrC_multi"/>
    <property type="match status" value="1"/>
</dbReference>
<dbReference type="GO" id="GO:0004038">
    <property type="term" value="F:allantoinase activity"/>
    <property type="evidence" value="ECO:0007669"/>
    <property type="project" value="TreeGrafter"/>
</dbReference>
<dbReference type="AlphaFoldDB" id="A0A429Z8E1"/>
<gene>
    <name evidence="6" type="primary">pyrC</name>
    <name evidence="8" type="ORF">C7P63_02610</name>
</gene>
<dbReference type="CDD" id="cd01317">
    <property type="entry name" value="DHOase_IIa"/>
    <property type="match status" value="1"/>
</dbReference>
<dbReference type="HAMAP" id="MF_00220_B">
    <property type="entry name" value="PyrC_classI_B"/>
    <property type="match status" value="1"/>
</dbReference>
<feature type="binding site" evidence="6">
    <location>
        <position position="235"/>
    </location>
    <ligand>
        <name>Zn(2+)</name>
        <dbReference type="ChEBI" id="CHEBI:29105"/>
        <label>2</label>
    </ligand>
</feature>
<dbReference type="GO" id="GO:0005737">
    <property type="term" value="C:cytoplasm"/>
    <property type="evidence" value="ECO:0007669"/>
    <property type="project" value="TreeGrafter"/>
</dbReference>
<dbReference type="GO" id="GO:0004151">
    <property type="term" value="F:dihydroorotase activity"/>
    <property type="evidence" value="ECO:0007669"/>
    <property type="project" value="UniProtKB-UniRule"/>
</dbReference>
<dbReference type="NCBIfam" id="NF006837">
    <property type="entry name" value="PRK09357.1-2"/>
    <property type="match status" value="1"/>
</dbReference>
<dbReference type="GO" id="GO:0044205">
    <property type="term" value="P:'de novo' UMP biosynthetic process"/>
    <property type="evidence" value="ECO:0007669"/>
    <property type="project" value="UniProtKB-UniRule"/>
</dbReference>
<dbReference type="SUPFAM" id="SSF51338">
    <property type="entry name" value="Composite domain of metallo-dependent hydrolases"/>
    <property type="match status" value="1"/>
</dbReference>
<organism evidence="8 9">
    <name type="scientific">Vagococcus humatus</name>
    <dbReference type="NCBI Taxonomy" id="1889241"/>
    <lineage>
        <taxon>Bacteria</taxon>
        <taxon>Bacillati</taxon>
        <taxon>Bacillota</taxon>
        <taxon>Bacilli</taxon>
        <taxon>Lactobacillales</taxon>
        <taxon>Enterococcaceae</taxon>
        <taxon>Vagococcus</taxon>
    </lineage>
</organism>
<feature type="binding site" evidence="6">
    <location>
        <begin position="326"/>
        <end position="327"/>
    </location>
    <ligand>
        <name>substrate</name>
    </ligand>
</feature>
<dbReference type="Gene3D" id="2.30.40.10">
    <property type="entry name" value="Urease, subunit C, domain 1"/>
    <property type="match status" value="1"/>
</dbReference>
<dbReference type="PANTHER" id="PTHR43668">
    <property type="entry name" value="ALLANTOINASE"/>
    <property type="match status" value="1"/>
</dbReference>
<dbReference type="InterPro" id="IPR011059">
    <property type="entry name" value="Metal-dep_hydrolase_composite"/>
</dbReference>
<evidence type="ECO:0000256" key="1">
    <source>
        <dbReference type="ARBA" id="ARBA00002368"/>
    </source>
</evidence>
<dbReference type="InterPro" id="IPR002195">
    <property type="entry name" value="Dihydroorotase_CS"/>
</dbReference>
<evidence type="ECO:0000256" key="2">
    <source>
        <dbReference type="ARBA" id="ARBA00010286"/>
    </source>
</evidence>
<keyword evidence="3 6" id="KW-0479">Metal-binding</keyword>
<dbReference type="GO" id="GO:0008270">
    <property type="term" value="F:zinc ion binding"/>
    <property type="evidence" value="ECO:0007669"/>
    <property type="project" value="UniProtKB-UniRule"/>
</dbReference>
<keyword evidence="4 6" id="KW-0378">Hydrolase</keyword>
<dbReference type="Gene3D" id="3.20.20.140">
    <property type="entry name" value="Metal-dependent hydrolases"/>
    <property type="match status" value="1"/>
</dbReference>
<dbReference type="PROSITE" id="PS00483">
    <property type="entry name" value="DIHYDROOROTASE_2"/>
    <property type="match status" value="1"/>
</dbReference>
<feature type="binding site" evidence="6">
    <location>
        <position position="312"/>
    </location>
    <ligand>
        <name>substrate</name>
    </ligand>
</feature>
<dbReference type="PROSITE" id="PS00482">
    <property type="entry name" value="DIHYDROOROTASE_1"/>
    <property type="match status" value="1"/>
</dbReference>
<dbReference type="RefSeq" id="WP_125942604.1">
    <property type="nucleotide sequence ID" value="NZ_PXZH01000001.1"/>
</dbReference>
<feature type="domain" description="Dihydroorotase catalytic" evidence="7">
    <location>
        <begin position="54"/>
        <end position="241"/>
    </location>
</feature>
<dbReference type="PANTHER" id="PTHR43668:SF2">
    <property type="entry name" value="ALLANTOINASE"/>
    <property type="match status" value="1"/>
</dbReference>
<dbReference type="InterPro" id="IPR050138">
    <property type="entry name" value="DHOase/Allantoinase_Hydrolase"/>
</dbReference>
<keyword evidence="6" id="KW-0862">Zinc</keyword>
<evidence type="ECO:0000256" key="4">
    <source>
        <dbReference type="ARBA" id="ARBA00022801"/>
    </source>
</evidence>
<comment type="pathway">
    <text evidence="6">Pyrimidine metabolism; UMP biosynthesis via de novo pathway; (S)-dihydroorotate from bicarbonate: step 3/3.</text>
</comment>
<dbReference type="Pfam" id="PF12890">
    <property type="entry name" value="DHOase"/>
    <property type="match status" value="1"/>
</dbReference>
<evidence type="ECO:0000256" key="5">
    <source>
        <dbReference type="ARBA" id="ARBA00022975"/>
    </source>
</evidence>
<dbReference type="OrthoDB" id="9765462at2"/>
<feature type="binding site" evidence="6">
    <location>
        <begin position="65"/>
        <end position="67"/>
    </location>
    <ligand>
        <name>substrate</name>
    </ligand>
</feature>
<feature type="active site" evidence="6">
    <location>
        <position position="308"/>
    </location>
</feature>
<comment type="similarity">
    <text evidence="2 6">Belongs to the metallo-dependent hydrolases superfamily. DHOase family. Class I DHOase subfamily.</text>
</comment>
<dbReference type="InterPro" id="IPR024403">
    <property type="entry name" value="DHOase_cat"/>
</dbReference>
<evidence type="ECO:0000313" key="9">
    <source>
        <dbReference type="Proteomes" id="UP000277864"/>
    </source>
</evidence>
<feature type="binding site" evidence="6">
    <location>
        <position position="182"/>
    </location>
    <ligand>
        <name>Zn(2+)</name>
        <dbReference type="ChEBI" id="CHEBI:29105"/>
        <label>2</label>
    </ligand>
</feature>
<sequence>MTELYIKDIQLMDQTGQLYLAELWVKQGKVAGIGTDLSPLVSDKAQIIEGKNNLLAPGFVDLHVHFREPGFTHKETIASGSRSAAKGGFTTVCAMPNLNPVPDNVADYQHIQQLIEKDSVIQTKQYGSITKALKSSELVDMKGLKEAGVFAFTNDGVGVQSAGTMYLAMKEAAKLGLPIVAHTEDESLLFGGCMHEGKRSKELGLPGILSAAESSQIARDLVLAEATGCHYHVCHVSTKESVALIRQAKEAGVHVTCEVCPHHLILTDQDIPEDNGQYKMNPPLRAEEDRQALINGLKDGTIDCIATDHAPHTAEEKEKSMREAAFGIVGSETAFPLLYTEFVQTGIFTLKEVLDWLTIKPAQVFQLAAGEIKVGSSADVTLLDLDTCYHIDSADFVSASSNTPFLNKQVQGKSRYTVANGQIVWQEEEK</sequence>
<comment type="cofactor">
    <cofactor evidence="6">
        <name>Zn(2+)</name>
        <dbReference type="ChEBI" id="CHEBI:29105"/>
    </cofactor>
    <text evidence="6">Binds 2 Zn(2+) ions per subunit.</text>
</comment>
<keyword evidence="9" id="KW-1185">Reference proteome</keyword>
<feature type="binding site" evidence="6">
    <location>
        <position position="155"/>
    </location>
    <ligand>
        <name>Zn(2+)</name>
        <dbReference type="ChEBI" id="CHEBI:29105"/>
        <label>1</label>
    </ligand>
</feature>
<evidence type="ECO:0000313" key="8">
    <source>
        <dbReference type="EMBL" id="RST89989.1"/>
    </source>
</evidence>
<evidence type="ECO:0000256" key="3">
    <source>
        <dbReference type="ARBA" id="ARBA00022723"/>
    </source>
</evidence>
<protein>
    <recommendedName>
        <fullName evidence="6">Dihydroorotase</fullName>
        <shortName evidence="6">DHOase</shortName>
        <ecNumber evidence="6">3.5.2.3</ecNumber>
    </recommendedName>
</protein>
<name>A0A429Z8E1_9ENTE</name>
<dbReference type="InterPro" id="IPR004722">
    <property type="entry name" value="DHOase"/>
</dbReference>
<dbReference type="SUPFAM" id="SSF51556">
    <property type="entry name" value="Metallo-dependent hydrolases"/>
    <property type="match status" value="1"/>
</dbReference>
<comment type="catalytic activity">
    <reaction evidence="6">
        <text>(S)-dihydroorotate + H2O = N-carbamoyl-L-aspartate + H(+)</text>
        <dbReference type="Rhea" id="RHEA:24296"/>
        <dbReference type="ChEBI" id="CHEBI:15377"/>
        <dbReference type="ChEBI" id="CHEBI:15378"/>
        <dbReference type="ChEBI" id="CHEBI:30864"/>
        <dbReference type="ChEBI" id="CHEBI:32814"/>
        <dbReference type="EC" id="3.5.2.3"/>
    </reaction>
</comment>
<reference evidence="8 9" key="1">
    <citation type="submission" date="2018-03" db="EMBL/GenBank/DDBJ databases">
        <authorList>
            <person name="Gulvik C.A."/>
        </authorList>
    </citation>
    <scope>NUCLEOTIDE SEQUENCE [LARGE SCALE GENOMIC DNA]</scope>
    <source>
        <strain evidence="8 9">JCM 31581</strain>
    </source>
</reference>
<dbReference type="GO" id="GO:0006145">
    <property type="term" value="P:purine nucleobase catabolic process"/>
    <property type="evidence" value="ECO:0007669"/>
    <property type="project" value="TreeGrafter"/>
</dbReference>
<dbReference type="EMBL" id="PXZH01000001">
    <property type="protein sequence ID" value="RST89989.1"/>
    <property type="molecule type" value="Genomic_DNA"/>
</dbReference>
<keyword evidence="5 6" id="KW-0665">Pyrimidine biosynthesis</keyword>
<dbReference type="EC" id="3.5.2.3" evidence="6"/>
<feature type="binding site" evidence="6">
    <location>
        <position position="155"/>
    </location>
    <ligand>
        <name>Zn(2+)</name>
        <dbReference type="ChEBI" id="CHEBI:29105"/>
        <label>2</label>
    </ligand>
</feature>
<evidence type="ECO:0000259" key="7">
    <source>
        <dbReference type="Pfam" id="PF12890"/>
    </source>
</evidence>
<proteinExistence type="inferred from homology"/>
<feature type="binding site" evidence="6">
    <location>
        <position position="308"/>
    </location>
    <ligand>
        <name>Zn(2+)</name>
        <dbReference type="ChEBI" id="CHEBI:29105"/>
        <label>1</label>
    </ligand>
</feature>
<comment type="function">
    <text evidence="1 6">Catalyzes the reversible cyclization of carbamoyl aspartate to dihydroorotate.</text>
</comment>
<dbReference type="InterPro" id="IPR032466">
    <property type="entry name" value="Metal_Hydrolase"/>
</dbReference>
<feature type="binding site" evidence="6">
    <location>
        <position position="65"/>
    </location>
    <ligand>
        <name>Zn(2+)</name>
        <dbReference type="ChEBI" id="CHEBI:29105"/>
        <label>1</label>
    </ligand>
</feature>
<dbReference type="Proteomes" id="UP000277864">
    <property type="component" value="Unassembled WGS sequence"/>
</dbReference>
<comment type="caution">
    <text evidence="8">The sequence shown here is derived from an EMBL/GenBank/DDBJ whole genome shotgun (WGS) entry which is preliminary data.</text>
</comment>
<evidence type="ECO:0000256" key="6">
    <source>
        <dbReference type="HAMAP-Rule" id="MF_00220"/>
    </source>
</evidence>
<feature type="binding site" evidence="6">
    <location>
        <position position="63"/>
    </location>
    <ligand>
        <name>Zn(2+)</name>
        <dbReference type="ChEBI" id="CHEBI:29105"/>
        <label>1</label>
    </ligand>
</feature>
<accession>A0A429Z8E1</accession>
<feature type="binding site" evidence="6">
    <location>
        <position position="97"/>
    </location>
    <ligand>
        <name>substrate</name>
    </ligand>
</feature>
<dbReference type="UniPathway" id="UPA00070">
    <property type="reaction ID" value="UER00117"/>
</dbReference>